<feature type="region of interest" description="Disordered" evidence="1">
    <location>
        <begin position="71"/>
        <end position="108"/>
    </location>
</feature>
<feature type="compositionally biased region" description="Basic and acidic residues" evidence="1">
    <location>
        <begin position="728"/>
        <end position="738"/>
    </location>
</feature>
<feature type="region of interest" description="Disordered" evidence="1">
    <location>
        <begin position="943"/>
        <end position="962"/>
    </location>
</feature>
<sequence length="1191" mass="132921">MGPLKRKTSTVKLGEKWKISLECFSLSQHFERAIEHETLAVHKHLYVVTKSKSMSGRKKSTKKRLSDIVDEATKSDQENEKDEDAKEQQLTDNEKKQEEEKKARFPIAPDGYLPNSVIRKIIKPPADTLATSHNTEEPWRLKPVPKTDSHNQPGTLSRLSDYDVTLYLSDHESVVGVDPSDILTQVRKQFINLHQIYLFSVQTSMSNPVDEADDRTQDYDEMTAVQAHHMSRESTSIPIPGREQSSTGQQNLLTSEATTLSKGRPLLSTMSHHATSAISEEADSGMELLQHIADEPWYPATMDHTMIGVVDAFTAIMDNVTSVDYKQICDYIIQIHQEIGYPDQLSDRIADKLAAGLFSPVTDKRMDALRAIDELGLKKRSILKEILTMLTDPTISKEAKDEEMIESQNTGDDMSVLPESTQDQLVETWLEGTKGVVKDLSGLYREDSHSSRKNSRNRKLSNSSNHSNISRDSNHSRKSNKSNDSQHTDVDYDSDVSSLTSSDNRSGNTQFHNSYSVSVGDIKDQMAREYSETRVPPATRANTMTSLLSDGPRPPENGHGQMSARNRWRSSVRRHLLQGQHTKTLSRIPSASSHKQNTVLEASSLHVKSMPALVHAVIDGSEINSASVAPQGEEGVEERSPDHKTIAWGEHESIQSGKRSSDEQDGMDPEYLGEEMMLGQPKDDKNSEESNGSQNSRKETRNAATRASSHDSGIQNVIRSQVNNSENSHSRSGDEKVDVSPAEANSAAASRVSGNDREELDEEAEYLSHNDHTEKGVVLDDTRSEDGVEAAAKRIVRLLALPIPTEEMNTLCPMEMKIYKSGRSTPKENMINKLSNKLTPDNALMYKIYDSQRQTIIPSPEKSAKITRFEDNLQSVAERVAEDDSGFGQEIDSSSYSHEKSSVVRTGTRNLSPVQGSDDENNEDVIQQETDTEDWRICFDRAKKQKEQSKLPGPDVPKLTREPINLPPIRYLGDDVEMVTGDTGQRLLHSISVKPKRQDSAGSMESGKSQKHKIHSLPGRLGTNTTRDGYSKYGILTMQWTTSTPACGHDCQRYLLHHYNKHRMRTSESNGITATKFQIYNLQVTSDISSPETCSRSASSNTKFLPALVSNPEPLYEWGQPVAPFGEVKSISGNCPATRESKHYCDYSRLLKKRMHDHISATELGQIYLPELVKKGLKPLSRTILQTGANS</sequence>
<feature type="compositionally biased region" description="Basic and acidic residues" evidence="1">
    <location>
        <begin position="766"/>
        <end position="779"/>
    </location>
</feature>
<proteinExistence type="predicted"/>
<evidence type="ECO:0000313" key="3">
    <source>
        <dbReference type="Proteomes" id="UP001208570"/>
    </source>
</evidence>
<comment type="caution">
    <text evidence="2">The sequence shown here is derived from an EMBL/GenBank/DDBJ whole genome shotgun (WGS) entry which is preliminary data.</text>
</comment>
<feature type="region of interest" description="Disordered" evidence="1">
    <location>
        <begin position="128"/>
        <end position="156"/>
    </location>
</feature>
<dbReference type="AlphaFoldDB" id="A0AAD9JK06"/>
<feature type="region of interest" description="Disordered" evidence="1">
    <location>
        <begin position="994"/>
        <end position="1023"/>
    </location>
</feature>
<protein>
    <submittedName>
        <fullName evidence="2">Uncharacterized protein</fullName>
    </submittedName>
</protein>
<feature type="region of interest" description="Disordered" evidence="1">
    <location>
        <begin position="881"/>
        <end position="932"/>
    </location>
</feature>
<feature type="compositionally biased region" description="Acidic residues" evidence="1">
    <location>
        <begin position="663"/>
        <end position="673"/>
    </location>
</feature>
<feature type="compositionally biased region" description="Basic and acidic residues" evidence="1">
    <location>
        <begin position="134"/>
        <end position="149"/>
    </location>
</feature>
<feature type="compositionally biased region" description="Polar residues" evidence="1">
    <location>
        <begin position="233"/>
        <end position="250"/>
    </location>
</feature>
<evidence type="ECO:0000313" key="2">
    <source>
        <dbReference type="EMBL" id="KAK2154608.1"/>
    </source>
</evidence>
<feature type="region of interest" description="Disordered" evidence="1">
    <location>
        <begin position="230"/>
        <end position="250"/>
    </location>
</feature>
<evidence type="ECO:0000256" key="1">
    <source>
        <dbReference type="SAM" id="MobiDB-lite"/>
    </source>
</evidence>
<feature type="compositionally biased region" description="Polar residues" evidence="1">
    <location>
        <begin position="406"/>
        <end position="417"/>
    </location>
</feature>
<name>A0AAD9JK06_9ANNE</name>
<dbReference type="EMBL" id="JAODUP010000263">
    <property type="protein sequence ID" value="KAK2154608.1"/>
    <property type="molecule type" value="Genomic_DNA"/>
</dbReference>
<keyword evidence="3" id="KW-1185">Reference proteome</keyword>
<reference evidence="2" key="1">
    <citation type="journal article" date="2023" name="Mol. Biol. Evol.">
        <title>Third-Generation Sequencing Reveals the Adaptive Role of the Epigenome in Three Deep-Sea Polychaetes.</title>
        <authorList>
            <person name="Perez M."/>
            <person name="Aroh O."/>
            <person name="Sun Y."/>
            <person name="Lan Y."/>
            <person name="Juniper S.K."/>
            <person name="Young C.R."/>
            <person name="Angers B."/>
            <person name="Qian P.Y."/>
        </authorList>
    </citation>
    <scope>NUCLEOTIDE SEQUENCE</scope>
    <source>
        <strain evidence="2">P08H-3</strain>
    </source>
</reference>
<accession>A0AAD9JK06</accession>
<feature type="region of interest" description="Disordered" evidence="1">
    <location>
        <begin position="445"/>
        <end position="516"/>
    </location>
</feature>
<feature type="compositionally biased region" description="Basic and acidic residues" evidence="1">
    <location>
        <begin position="71"/>
        <end position="103"/>
    </location>
</feature>
<feature type="compositionally biased region" description="Polar residues" evidence="1">
    <location>
        <begin position="903"/>
        <end position="915"/>
    </location>
</feature>
<gene>
    <name evidence="2" type="ORF">LSH36_263g01041</name>
</gene>
<feature type="compositionally biased region" description="Basic and acidic residues" evidence="1">
    <location>
        <begin position="637"/>
        <end position="653"/>
    </location>
</feature>
<feature type="region of interest" description="Disordered" evidence="1">
    <location>
        <begin position="529"/>
        <end position="566"/>
    </location>
</feature>
<feature type="compositionally biased region" description="Polar residues" evidence="1">
    <location>
        <begin position="702"/>
        <end position="727"/>
    </location>
</feature>
<feature type="compositionally biased region" description="Polar residues" evidence="1">
    <location>
        <begin position="495"/>
        <end position="516"/>
    </location>
</feature>
<organism evidence="2 3">
    <name type="scientific">Paralvinella palmiformis</name>
    <dbReference type="NCBI Taxonomy" id="53620"/>
    <lineage>
        <taxon>Eukaryota</taxon>
        <taxon>Metazoa</taxon>
        <taxon>Spiralia</taxon>
        <taxon>Lophotrochozoa</taxon>
        <taxon>Annelida</taxon>
        <taxon>Polychaeta</taxon>
        <taxon>Sedentaria</taxon>
        <taxon>Canalipalpata</taxon>
        <taxon>Terebellida</taxon>
        <taxon>Terebelliformia</taxon>
        <taxon>Alvinellidae</taxon>
        <taxon>Paralvinella</taxon>
    </lineage>
</organism>
<feature type="region of interest" description="Disordered" evidence="1">
    <location>
        <begin position="398"/>
        <end position="417"/>
    </location>
</feature>
<dbReference type="Proteomes" id="UP001208570">
    <property type="component" value="Unassembled WGS sequence"/>
</dbReference>
<feature type="region of interest" description="Disordered" evidence="1">
    <location>
        <begin position="624"/>
        <end position="779"/>
    </location>
</feature>